<comment type="similarity">
    <text evidence="1">Belongs to the TECPR1 family.</text>
</comment>
<dbReference type="InterPro" id="IPR002836">
    <property type="entry name" value="PDCD5-like"/>
</dbReference>
<accession>A0A0L0CBL8</accession>
<evidence type="ECO:0000256" key="4">
    <source>
        <dbReference type="ARBA" id="ARBA00022737"/>
    </source>
</evidence>
<dbReference type="Pfam" id="PF06398">
    <property type="entry name" value="Pex24p"/>
    <property type="match status" value="2"/>
</dbReference>
<dbReference type="SUPFAM" id="SSF46950">
    <property type="entry name" value="Double-stranded DNA-binding domain"/>
    <property type="match status" value="1"/>
</dbReference>
<dbReference type="Gene3D" id="1.10.8.140">
    <property type="entry name" value="PDCD5-like"/>
    <property type="match status" value="1"/>
</dbReference>
<dbReference type="InterPro" id="IPR001079">
    <property type="entry name" value="Galectin_CRD"/>
</dbReference>
<dbReference type="Proteomes" id="UP000037069">
    <property type="component" value="Unassembled WGS sequence"/>
</dbReference>
<evidence type="ECO:0000256" key="1">
    <source>
        <dbReference type="ARBA" id="ARBA00005966"/>
    </source>
</evidence>
<dbReference type="GO" id="GO:0003677">
    <property type="term" value="F:DNA binding"/>
    <property type="evidence" value="ECO:0007669"/>
    <property type="project" value="InterPro"/>
</dbReference>
<dbReference type="FunFam" id="1.10.8.140:FF:000003">
    <property type="entry name" value="Programmed cell death 5"/>
    <property type="match status" value="1"/>
</dbReference>
<evidence type="ECO:0000313" key="7">
    <source>
        <dbReference type="EMBL" id="KNC29625.1"/>
    </source>
</evidence>
<dbReference type="OMA" id="CPMQISR"/>
<comment type="caution">
    <text evidence="7">The sequence shown here is derived from an EMBL/GenBank/DDBJ whole genome shotgun (WGS) entry which is preliminary data.</text>
</comment>
<dbReference type="STRING" id="7375.A0A0L0CBL8"/>
<dbReference type="InterPro" id="IPR013320">
    <property type="entry name" value="ConA-like_dom_sf"/>
</dbReference>
<dbReference type="PANTHER" id="PTHR23250:SF1">
    <property type="entry name" value="TECTONIN BETA-PROPELLER REPEAT-CONTAINING PROTEIN 1"/>
    <property type="match status" value="1"/>
</dbReference>
<dbReference type="SMART" id="SM00276">
    <property type="entry name" value="GLECT"/>
    <property type="match status" value="1"/>
</dbReference>
<feature type="domain" description="Galectin" evidence="6">
    <location>
        <begin position="827"/>
        <end position="965"/>
    </location>
</feature>
<feature type="region of interest" description="Disordered" evidence="5">
    <location>
        <begin position="399"/>
        <end position="425"/>
    </location>
</feature>
<dbReference type="GO" id="GO:0030246">
    <property type="term" value="F:carbohydrate binding"/>
    <property type="evidence" value="ECO:0007669"/>
    <property type="project" value="UniProtKB-KW"/>
</dbReference>
<comment type="similarity">
    <text evidence="2">Belongs to the PDCD5 family.</text>
</comment>
<dbReference type="EMBL" id="JRES01000645">
    <property type="protein sequence ID" value="KNC29625.1"/>
    <property type="molecule type" value="Genomic_DNA"/>
</dbReference>
<protein>
    <submittedName>
        <fullName evidence="7">Tectonin beta-propeller repeat-containing protein</fullName>
    </submittedName>
</protein>
<evidence type="ECO:0000259" key="6">
    <source>
        <dbReference type="PROSITE" id="PS51304"/>
    </source>
</evidence>
<feature type="region of interest" description="Disordered" evidence="5">
    <location>
        <begin position="682"/>
        <end position="701"/>
    </location>
</feature>
<evidence type="ECO:0000256" key="3">
    <source>
        <dbReference type="ARBA" id="ARBA00022734"/>
    </source>
</evidence>
<reference evidence="7 8" key="1">
    <citation type="journal article" date="2015" name="Nat. Commun.">
        <title>Lucilia cuprina genome unlocks parasitic fly biology to underpin future interventions.</title>
        <authorList>
            <person name="Anstead C.A."/>
            <person name="Korhonen P.K."/>
            <person name="Young N.D."/>
            <person name="Hall R.S."/>
            <person name="Jex A.R."/>
            <person name="Murali S.C."/>
            <person name="Hughes D.S."/>
            <person name="Lee S.F."/>
            <person name="Perry T."/>
            <person name="Stroehlein A.J."/>
            <person name="Ansell B.R."/>
            <person name="Breugelmans B."/>
            <person name="Hofmann A."/>
            <person name="Qu J."/>
            <person name="Dugan S."/>
            <person name="Lee S.L."/>
            <person name="Chao H."/>
            <person name="Dinh H."/>
            <person name="Han Y."/>
            <person name="Doddapaneni H.V."/>
            <person name="Worley K.C."/>
            <person name="Muzny D.M."/>
            <person name="Ioannidis P."/>
            <person name="Waterhouse R.M."/>
            <person name="Zdobnov E.M."/>
            <person name="James P.J."/>
            <person name="Bagnall N.H."/>
            <person name="Kotze A.C."/>
            <person name="Gibbs R.A."/>
            <person name="Richards S."/>
            <person name="Batterham P."/>
            <person name="Gasser R.B."/>
        </authorList>
    </citation>
    <scope>NUCLEOTIDE SEQUENCE [LARGE SCALE GENOMIC DNA]</scope>
    <source>
        <strain evidence="7 8">LS</strain>
        <tissue evidence="7">Full body</tissue>
    </source>
</reference>
<keyword evidence="8" id="KW-1185">Reference proteome</keyword>
<dbReference type="GO" id="GO:0005737">
    <property type="term" value="C:cytoplasm"/>
    <property type="evidence" value="ECO:0007669"/>
    <property type="project" value="UniProtKB-ARBA"/>
</dbReference>
<dbReference type="GO" id="GO:0098588">
    <property type="term" value="C:bounding membrane of organelle"/>
    <property type="evidence" value="ECO:0007669"/>
    <property type="project" value="UniProtKB-ARBA"/>
</dbReference>
<dbReference type="SMART" id="SM00693">
    <property type="entry name" value="DysFN"/>
    <property type="match status" value="2"/>
</dbReference>
<keyword evidence="3" id="KW-0430">Lectin</keyword>
<proteinExistence type="inferred from homology"/>
<feature type="compositionally biased region" description="Basic and acidic residues" evidence="5">
    <location>
        <begin position="1447"/>
        <end position="1456"/>
    </location>
</feature>
<dbReference type="PANTHER" id="PTHR23250">
    <property type="entry name" value="DYSFERLIN-RELATED"/>
    <property type="match status" value="1"/>
</dbReference>
<feature type="compositionally biased region" description="Acidic residues" evidence="5">
    <location>
        <begin position="1457"/>
        <end position="1466"/>
    </location>
</feature>
<keyword evidence="4" id="KW-0677">Repeat</keyword>
<dbReference type="Pfam" id="PF00337">
    <property type="entry name" value="Gal-bind_lectin"/>
    <property type="match status" value="1"/>
</dbReference>
<dbReference type="SMART" id="SM00908">
    <property type="entry name" value="Gal-bind_lectin"/>
    <property type="match status" value="1"/>
</dbReference>
<dbReference type="CDD" id="cd00070">
    <property type="entry name" value="GLECT"/>
    <property type="match status" value="1"/>
</dbReference>
<evidence type="ECO:0000256" key="5">
    <source>
        <dbReference type="SAM" id="MobiDB-lite"/>
    </source>
</evidence>
<dbReference type="SUPFAM" id="SSF49899">
    <property type="entry name" value="Concanavalin A-like lectins/glucanases"/>
    <property type="match status" value="1"/>
</dbReference>
<dbReference type="Pfam" id="PF01984">
    <property type="entry name" value="dsDNA_bind"/>
    <property type="match status" value="1"/>
</dbReference>
<sequence length="1466" mass="163591">MPSSLLFATSSEGRVYTLSTSSAAWREFPYTGLEFKKISAVSNFMWAIGGDRQVYVHVHGLDVPIRVKEEAYENERWLPIEGFSKKLLPTDRYKFSSSDGQQDRTIEKIRLPSMAWQWDGDWHLELDLDGQPLAEDGWMYALDFPATYSVKKSWNSYVRRRKWVRFRRYSALNCWCAVAPLHKDPTQEPFIDVAVGGTNVPNASTGTLVVWAITAHGRAMFRGGVSNSAPEGLRWTTISTPVGSELSQLSVGPTGLVWAVLFNGRVIVRSGVTRDNLSGSSWLDVKPPIHANGSDSTNTLKIVQVSVGTNAVWCVCNDCSVWFRRGINGEASGVSEDAAIGSGWVEMIGNISMVSVAANDQVFAIGSADRALYYRSGVTTSDPTGKKWRQIQLPMQISRTSSSMSIVSRKSGSSSTPGSKQQSFSNLYSKEKEKGVVETCAPIENVVAPSNGGSSSSNGGAHPPRFKSELFRYYTESPPNVGSLNLNERHKKRTTILREPTHASSAPATEVAEVSGKSYEAQLKNPRAWSPVRSVGSMVGTEAHPESDSAVFESDSIHHGSDAFLGEDDDHAGSQFWTECEVMWSYIAAGAVTVDPNNIPNWFNEQLSPDGRLDIDANWRKDILQKLQERQDKVNKIPNLSKYEKAIELSSWIKSAEARYQRPNSLEFEDCLIELEWVSGNSASTPTTQNPTTQKDSDSGTFTVLHPDGVTTKIQFSLSAITCVQCCSEPASPRLAIHAPCLPSNCSPVRLQFGSDAEMEDWLSHLTSVCCQINEVMGRPANNSIWTTTDLGDVFVFDPCNMKAQQLDTVGNCYRQEMDVSTMETPYYNTLYNGMPRGSELEITGCVYDDADQIRFDLQCHPTIKMGVKVEKFRVIAMHINPRFNEKTIVLNTMENSEWQDETRYDKMVFAPGERFNLKIKALENHYTIFVNNVYFVDYKYRVDPDSITCLYVSGRVKLFNVVYRCPSVIVNLQQMFWRQIGGHIKKVFTCSAGIVWGMTCDNTAWVYNNGWGGNFLKGLEGSTGKINNMVDTHNYYVYENQRWNPISGFTTKSLPTDRFMWSDASGRQKRSKEHTKLLSSHYEWISDWVIDYNIPNGCDKEGWQYAIDFPTAYHAQKRITDCVRRRRWMKKCRLVTSGPWQELSHSKILDAALQVLHYNNNDDSAYDESEEIPISAWAIASNGDVLIRHGVTSLNPKGDNWEHIASEQPLIGIGVTPSGQVWVVGKNGTIFYRYGITQHNPLGDAWQTIEAPAGVKFKAISVGQAGIWALDCSNRLAVRKEITKTFPEGSHWQFLTNMPNIAPHTDTHIGFKSVSVGSEVWAVALNGVICKRCGISKDNPAGSGWNIGIPGGGGGGNAAEKQKAQEEQMRQQEEMKHSILSQVLDQQARARLNTLKLSKPEKAAMFENMVIRMAQSGQLRGKLDDAQFVNILESINAQMPQSKSTVKYDRRRAAIDSDDDDDYGC</sequence>
<dbReference type="FunFam" id="2.60.120.200:FF:000287">
    <property type="entry name" value="tectonin beta-propeller repeat-containing protein"/>
    <property type="match status" value="1"/>
</dbReference>
<name>A0A0L0CBL8_LUCCU</name>
<dbReference type="Gene3D" id="2.60.120.200">
    <property type="match status" value="1"/>
</dbReference>
<dbReference type="InterPro" id="IPR010482">
    <property type="entry name" value="TECPR1-like_DysF"/>
</dbReference>
<dbReference type="Pfam" id="PF06462">
    <property type="entry name" value="Hyd_WA"/>
    <property type="match status" value="6"/>
</dbReference>
<gene>
    <name evidence="7" type="ORF">FF38_00641</name>
</gene>
<dbReference type="InterPro" id="IPR006624">
    <property type="entry name" value="Beta-propeller_rpt_TECPR"/>
</dbReference>
<evidence type="ECO:0000256" key="2">
    <source>
        <dbReference type="ARBA" id="ARBA00010490"/>
    </source>
</evidence>
<dbReference type="InterPro" id="IPR006614">
    <property type="entry name" value="Peroxin/Ferlin"/>
</dbReference>
<evidence type="ECO:0000313" key="8">
    <source>
        <dbReference type="Proteomes" id="UP000037069"/>
    </source>
</evidence>
<dbReference type="PROSITE" id="PS51304">
    <property type="entry name" value="GALECTIN"/>
    <property type="match status" value="1"/>
</dbReference>
<dbReference type="OrthoDB" id="72441at2759"/>
<organism evidence="7 8">
    <name type="scientific">Lucilia cuprina</name>
    <name type="common">Green bottle fly</name>
    <name type="synonym">Australian sheep blowfly</name>
    <dbReference type="NCBI Taxonomy" id="7375"/>
    <lineage>
        <taxon>Eukaryota</taxon>
        <taxon>Metazoa</taxon>
        <taxon>Ecdysozoa</taxon>
        <taxon>Arthropoda</taxon>
        <taxon>Hexapoda</taxon>
        <taxon>Insecta</taxon>
        <taxon>Pterygota</taxon>
        <taxon>Neoptera</taxon>
        <taxon>Endopterygota</taxon>
        <taxon>Diptera</taxon>
        <taxon>Brachycera</taxon>
        <taxon>Muscomorpha</taxon>
        <taxon>Oestroidea</taxon>
        <taxon>Calliphoridae</taxon>
        <taxon>Luciliinae</taxon>
        <taxon>Lucilia</taxon>
    </lineage>
</organism>
<dbReference type="InterPro" id="IPR036883">
    <property type="entry name" value="PDCD5-like_sf"/>
</dbReference>
<dbReference type="SMART" id="SM00694">
    <property type="entry name" value="DysFC"/>
    <property type="match status" value="2"/>
</dbReference>
<dbReference type="InterPro" id="IPR051513">
    <property type="entry name" value="Tectonin_beta-prop"/>
</dbReference>
<dbReference type="SMART" id="SM00706">
    <property type="entry name" value="TECPR"/>
    <property type="match status" value="9"/>
</dbReference>
<feature type="region of interest" description="Disordered" evidence="5">
    <location>
        <begin position="1441"/>
        <end position="1466"/>
    </location>
</feature>
<dbReference type="Pfam" id="PF19193">
    <property type="entry name" value="Tectonin"/>
    <property type="match status" value="1"/>
</dbReference>